<dbReference type="EMBL" id="JBAMIC010000003">
    <property type="protein sequence ID" value="KAK7110105.1"/>
    <property type="molecule type" value="Genomic_DNA"/>
</dbReference>
<dbReference type="AlphaFoldDB" id="A0AAN9GKK0"/>
<sequence>MALFSIAQGINFTDESEAFQLCDADERKALFRCGTLDKLAFAANLKKSDSMTNLRDDTKPKPRQRTSSADAKTFFGKPIDFHELRRQMMNQRLSALTSTHRRSSGRRPLHHSHSRQSLTSVGSCDVFYSVNTPRTNTPPGSAKSGGERGKERVSMWKGDTEILAIDLKKELTSNVKQRIAVTTTALERVTGMGDDNEQRPYTCHLPEFPAFIDDDFALQPKISQKIRISPHLSDVIKSDIRVRMGRPRYHEIRVQDVEMWTRGQTLDRAHQNLKVFNWLHSLKEDEFDLASLQQDINDVPPDVDDVTFGDMVLIRAVDEPDVKPLFQHKKTYVKLVKIGK</sequence>
<accession>A0AAN9GKK0</accession>
<evidence type="ECO:0000256" key="1">
    <source>
        <dbReference type="SAM" id="MobiDB-lite"/>
    </source>
</evidence>
<feature type="compositionally biased region" description="Basic residues" evidence="1">
    <location>
        <begin position="99"/>
        <end position="114"/>
    </location>
</feature>
<keyword evidence="3" id="KW-1185">Reference proteome</keyword>
<feature type="compositionally biased region" description="Basic and acidic residues" evidence="1">
    <location>
        <begin position="51"/>
        <end position="60"/>
    </location>
</feature>
<protein>
    <submittedName>
        <fullName evidence="2">Uncharacterized protein</fullName>
    </submittedName>
</protein>
<evidence type="ECO:0000313" key="2">
    <source>
        <dbReference type="EMBL" id="KAK7110105.1"/>
    </source>
</evidence>
<proteinExistence type="predicted"/>
<comment type="caution">
    <text evidence="2">The sequence shown here is derived from an EMBL/GenBank/DDBJ whole genome shotgun (WGS) entry which is preliminary data.</text>
</comment>
<feature type="region of interest" description="Disordered" evidence="1">
    <location>
        <begin position="130"/>
        <end position="152"/>
    </location>
</feature>
<evidence type="ECO:0000313" key="3">
    <source>
        <dbReference type="Proteomes" id="UP001374579"/>
    </source>
</evidence>
<feature type="region of interest" description="Disordered" evidence="1">
    <location>
        <begin position="51"/>
        <end position="71"/>
    </location>
</feature>
<gene>
    <name evidence="2" type="ORF">V1264_014033</name>
</gene>
<feature type="region of interest" description="Disordered" evidence="1">
    <location>
        <begin position="95"/>
        <end position="118"/>
    </location>
</feature>
<organism evidence="2 3">
    <name type="scientific">Littorina saxatilis</name>
    <dbReference type="NCBI Taxonomy" id="31220"/>
    <lineage>
        <taxon>Eukaryota</taxon>
        <taxon>Metazoa</taxon>
        <taxon>Spiralia</taxon>
        <taxon>Lophotrochozoa</taxon>
        <taxon>Mollusca</taxon>
        <taxon>Gastropoda</taxon>
        <taxon>Caenogastropoda</taxon>
        <taxon>Littorinimorpha</taxon>
        <taxon>Littorinoidea</taxon>
        <taxon>Littorinidae</taxon>
        <taxon>Littorina</taxon>
    </lineage>
</organism>
<reference evidence="2 3" key="1">
    <citation type="submission" date="2024-02" db="EMBL/GenBank/DDBJ databases">
        <title>Chromosome-scale genome assembly of the rough periwinkle Littorina saxatilis.</title>
        <authorList>
            <person name="De Jode A."/>
            <person name="Faria R."/>
            <person name="Formenti G."/>
            <person name="Sims Y."/>
            <person name="Smith T.P."/>
            <person name="Tracey A."/>
            <person name="Wood J.M.D."/>
            <person name="Zagrodzka Z.B."/>
            <person name="Johannesson K."/>
            <person name="Butlin R.K."/>
            <person name="Leder E.H."/>
        </authorList>
    </citation>
    <scope>NUCLEOTIDE SEQUENCE [LARGE SCALE GENOMIC DNA]</scope>
    <source>
        <strain evidence="2">Snail1</strain>
        <tissue evidence="2">Muscle</tissue>
    </source>
</reference>
<feature type="compositionally biased region" description="Polar residues" evidence="1">
    <location>
        <begin position="130"/>
        <end position="139"/>
    </location>
</feature>
<name>A0AAN9GKK0_9CAEN</name>
<dbReference type="Proteomes" id="UP001374579">
    <property type="component" value="Unassembled WGS sequence"/>
</dbReference>